<reference evidence="7" key="2">
    <citation type="submission" date="2025-09" db="UniProtKB">
        <authorList>
            <consortium name="Ensembl"/>
        </authorList>
    </citation>
    <scope>IDENTIFICATION</scope>
</reference>
<dbReference type="Gene3D" id="2.40.10.10">
    <property type="entry name" value="Trypsin-like serine proteases"/>
    <property type="match status" value="3"/>
</dbReference>
<evidence type="ECO:0000259" key="6">
    <source>
        <dbReference type="PROSITE" id="PS50240"/>
    </source>
</evidence>
<accession>A0A3Q0SY60</accession>
<name>A0A3Q0SY60_AMPCI</name>
<dbReference type="InterPro" id="IPR001314">
    <property type="entry name" value="Peptidase_S1A"/>
</dbReference>
<dbReference type="InterPro" id="IPR043504">
    <property type="entry name" value="Peptidase_S1_PA_chymotrypsin"/>
</dbReference>
<dbReference type="PRINTS" id="PR00722">
    <property type="entry name" value="CHYMOTRYPSIN"/>
</dbReference>
<dbReference type="PROSITE" id="PS50240">
    <property type="entry name" value="TRYPSIN_DOM"/>
    <property type="match status" value="1"/>
</dbReference>
<dbReference type="Ensembl" id="ENSACIT00000029415.1">
    <property type="protein sequence ID" value="ENSACIP00000028657.1"/>
    <property type="gene ID" value="ENSACIG00000022136.1"/>
</dbReference>
<dbReference type="GO" id="GO:0004252">
    <property type="term" value="F:serine-type endopeptidase activity"/>
    <property type="evidence" value="ECO:0007669"/>
    <property type="project" value="InterPro"/>
</dbReference>
<dbReference type="PANTHER" id="PTHR24252:SF12">
    <property type="entry name" value="TRANSMEMBRANE SERINE PROTEASE 7"/>
    <property type="match status" value="1"/>
</dbReference>
<organism evidence="7 8">
    <name type="scientific">Amphilophus citrinellus</name>
    <name type="common">Midas cichlid</name>
    <name type="synonym">Cichlasoma citrinellum</name>
    <dbReference type="NCBI Taxonomy" id="61819"/>
    <lineage>
        <taxon>Eukaryota</taxon>
        <taxon>Metazoa</taxon>
        <taxon>Chordata</taxon>
        <taxon>Craniata</taxon>
        <taxon>Vertebrata</taxon>
        <taxon>Euteleostomi</taxon>
        <taxon>Actinopterygii</taxon>
        <taxon>Neopterygii</taxon>
        <taxon>Teleostei</taxon>
        <taxon>Neoteleostei</taxon>
        <taxon>Acanthomorphata</taxon>
        <taxon>Ovalentaria</taxon>
        <taxon>Cichlomorphae</taxon>
        <taxon>Cichliformes</taxon>
        <taxon>Cichlidae</taxon>
        <taxon>New World cichlids</taxon>
        <taxon>Cichlasomatinae</taxon>
        <taxon>Heroini</taxon>
        <taxon>Amphilophus</taxon>
    </lineage>
</organism>
<dbReference type="InterPro" id="IPR018114">
    <property type="entry name" value="TRYPSIN_HIS"/>
</dbReference>
<dbReference type="GO" id="GO:0006508">
    <property type="term" value="P:proteolysis"/>
    <property type="evidence" value="ECO:0007669"/>
    <property type="project" value="UniProtKB-KW"/>
</dbReference>
<dbReference type="CDD" id="cd00190">
    <property type="entry name" value="Tryp_SPc"/>
    <property type="match status" value="1"/>
</dbReference>
<evidence type="ECO:0000313" key="7">
    <source>
        <dbReference type="Ensembl" id="ENSACIP00000028657.1"/>
    </source>
</evidence>
<reference evidence="7" key="1">
    <citation type="submission" date="2025-08" db="UniProtKB">
        <authorList>
            <consortium name="Ensembl"/>
        </authorList>
    </citation>
    <scope>IDENTIFICATION</scope>
</reference>
<dbReference type="PROSITE" id="PS00134">
    <property type="entry name" value="TRYPSIN_HIS"/>
    <property type="match status" value="1"/>
</dbReference>
<evidence type="ECO:0000256" key="2">
    <source>
        <dbReference type="ARBA" id="ARBA00022801"/>
    </source>
</evidence>
<dbReference type="SUPFAM" id="SSF50494">
    <property type="entry name" value="Trypsin-like serine proteases"/>
    <property type="match status" value="1"/>
</dbReference>
<evidence type="ECO:0000256" key="5">
    <source>
        <dbReference type="RuleBase" id="RU363034"/>
    </source>
</evidence>
<keyword evidence="8" id="KW-1185">Reference proteome</keyword>
<dbReference type="Proteomes" id="UP000261340">
    <property type="component" value="Unplaced"/>
</dbReference>
<dbReference type="SMART" id="SM00020">
    <property type="entry name" value="Tryp_SPc"/>
    <property type="match status" value="1"/>
</dbReference>
<evidence type="ECO:0000256" key="1">
    <source>
        <dbReference type="ARBA" id="ARBA00022670"/>
    </source>
</evidence>
<dbReference type="OMA" id="WIYSGEC"/>
<dbReference type="FunFam" id="2.40.10.10:FF:000003">
    <property type="entry name" value="Transmembrane serine protease 3"/>
    <property type="match status" value="1"/>
</dbReference>
<keyword evidence="1 5" id="KW-0645">Protease</keyword>
<feature type="domain" description="Peptidase S1" evidence="6">
    <location>
        <begin position="40"/>
        <end position="268"/>
    </location>
</feature>
<evidence type="ECO:0000256" key="3">
    <source>
        <dbReference type="ARBA" id="ARBA00022825"/>
    </source>
</evidence>
<proteinExistence type="predicted"/>
<dbReference type="AlphaFoldDB" id="A0A3Q0SY60"/>
<dbReference type="InterPro" id="IPR001254">
    <property type="entry name" value="Trypsin_dom"/>
</dbReference>
<dbReference type="GeneTree" id="ENSGT00940000160085"/>
<protein>
    <submittedName>
        <fullName evidence="7">Transmembrane serine protease 7</fullName>
    </submittedName>
</protein>
<keyword evidence="4" id="KW-1015">Disulfide bond</keyword>
<dbReference type="Pfam" id="PF00089">
    <property type="entry name" value="Trypsin"/>
    <property type="match status" value="1"/>
</dbReference>
<sequence>MLLPPPFHYFLSCLLYYNHKSCGHPSPLPRVGSSTGFERIVGGVNSVEGEWPWQVSLHFSGSLYCGASVLSSDWLISAAHCFSKQRSLLLHSNSSFIYVKYVAEIQRIVVHEYYSAQTFDYDIALLQLKKPWPPSLSPLVQPVCLPPTSHTVTDSHRCVVTGWGYRSEEDKVLPSVLQKAEVSLLSQTECKKRYGLISPRMLCAGVPSGARDACRGDSGGPLSCQAPGGGRWFLIGIVSWGSGCGRPNLPGVYTRVTKFTSWVKSHISIMT</sequence>
<dbReference type="PROSITE" id="PS00135">
    <property type="entry name" value="TRYPSIN_SER"/>
    <property type="match status" value="1"/>
</dbReference>
<dbReference type="PANTHER" id="PTHR24252">
    <property type="entry name" value="ACROSIN-RELATED"/>
    <property type="match status" value="1"/>
</dbReference>
<evidence type="ECO:0000313" key="8">
    <source>
        <dbReference type="Proteomes" id="UP000261340"/>
    </source>
</evidence>
<keyword evidence="2 5" id="KW-0378">Hydrolase</keyword>
<keyword evidence="3 5" id="KW-0720">Serine protease</keyword>
<dbReference type="InterPro" id="IPR033116">
    <property type="entry name" value="TRYPSIN_SER"/>
</dbReference>
<dbReference type="InterPro" id="IPR009003">
    <property type="entry name" value="Peptidase_S1_PA"/>
</dbReference>
<evidence type="ECO:0000256" key="4">
    <source>
        <dbReference type="ARBA" id="ARBA00023157"/>
    </source>
</evidence>